<dbReference type="InterPro" id="IPR029044">
    <property type="entry name" value="Nucleotide-diphossugar_trans"/>
</dbReference>
<reference evidence="2 3" key="1">
    <citation type="submission" date="2020-03" db="EMBL/GenBank/DDBJ databases">
        <title>Salinimicrobium sp. nov, isolated from SCS.</title>
        <authorList>
            <person name="Cao W.R."/>
        </authorList>
    </citation>
    <scope>NUCLEOTIDE SEQUENCE [LARGE SCALE GENOMIC DNA]</scope>
    <source>
        <strain evidence="3">J15B91</strain>
    </source>
</reference>
<dbReference type="InterPro" id="IPR001173">
    <property type="entry name" value="Glyco_trans_2-like"/>
</dbReference>
<gene>
    <name evidence="2" type="ORF">HC175_12060</name>
</gene>
<dbReference type="RefSeq" id="WP_168138762.1">
    <property type="nucleotide sequence ID" value="NZ_JAAVJR010000007.1"/>
</dbReference>
<accession>A0ABX1D379</accession>
<evidence type="ECO:0000259" key="1">
    <source>
        <dbReference type="Pfam" id="PF00535"/>
    </source>
</evidence>
<proteinExistence type="predicted"/>
<sequence>MLIKRDETFVSVIIPNYNHSYFLEQRIESILHQTFQDFELILLDDCSTDNSREILSKYATHPKVSQVVLNEKNSGSTFAQWDKGISLATGDFIWIAESDDSCELNFLEKLVDVHLKHPEVALVYCQSHRINSSGEITGNWITHTLQFGNFFTEDFIMDGNKFIESYLIHKNVIPNVSGVLFKRDDLLKITPLIFEPYMKYYADWFYYIQLLCNSKIGFISDSLNYFRHHDKSVIGMAEKKSGWLEIFKMELRGREKMLHYLQKCKPSNLDTIRQQSEIGSRQLRYLTAKGFIQRGETIRGFLLVRKYPFLLKRLSRFYKEKLFN</sequence>
<dbReference type="PANTHER" id="PTHR22916:SF3">
    <property type="entry name" value="UDP-GLCNAC:BETAGAL BETA-1,3-N-ACETYLGLUCOSAMINYLTRANSFERASE-LIKE PROTEIN 1"/>
    <property type="match status" value="1"/>
</dbReference>
<evidence type="ECO:0000313" key="2">
    <source>
        <dbReference type="EMBL" id="NJW53653.1"/>
    </source>
</evidence>
<comment type="caution">
    <text evidence="2">The sequence shown here is derived from an EMBL/GenBank/DDBJ whole genome shotgun (WGS) entry which is preliminary data.</text>
</comment>
<dbReference type="Proteomes" id="UP000703674">
    <property type="component" value="Unassembled WGS sequence"/>
</dbReference>
<protein>
    <submittedName>
        <fullName evidence="2">Glycosyltransferase family 2 protein</fullName>
    </submittedName>
</protein>
<dbReference type="PANTHER" id="PTHR22916">
    <property type="entry name" value="GLYCOSYLTRANSFERASE"/>
    <property type="match status" value="1"/>
</dbReference>
<dbReference type="Pfam" id="PF00535">
    <property type="entry name" value="Glycos_transf_2"/>
    <property type="match status" value="1"/>
</dbReference>
<dbReference type="CDD" id="cd00761">
    <property type="entry name" value="Glyco_tranf_GTA_type"/>
    <property type="match status" value="1"/>
</dbReference>
<dbReference type="SUPFAM" id="SSF53448">
    <property type="entry name" value="Nucleotide-diphospho-sugar transferases"/>
    <property type="match status" value="1"/>
</dbReference>
<organism evidence="2 3">
    <name type="scientific">Salinimicrobium oceani</name>
    <dbReference type="NCBI Taxonomy" id="2722702"/>
    <lineage>
        <taxon>Bacteria</taxon>
        <taxon>Pseudomonadati</taxon>
        <taxon>Bacteroidota</taxon>
        <taxon>Flavobacteriia</taxon>
        <taxon>Flavobacteriales</taxon>
        <taxon>Flavobacteriaceae</taxon>
        <taxon>Salinimicrobium</taxon>
    </lineage>
</organism>
<dbReference type="EMBL" id="JAAVJR010000007">
    <property type="protein sequence ID" value="NJW53653.1"/>
    <property type="molecule type" value="Genomic_DNA"/>
</dbReference>
<keyword evidence="3" id="KW-1185">Reference proteome</keyword>
<dbReference type="Gene3D" id="3.90.550.10">
    <property type="entry name" value="Spore Coat Polysaccharide Biosynthesis Protein SpsA, Chain A"/>
    <property type="match status" value="1"/>
</dbReference>
<feature type="domain" description="Glycosyltransferase 2-like" evidence="1">
    <location>
        <begin position="11"/>
        <end position="162"/>
    </location>
</feature>
<name>A0ABX1D379_9FLAO</name>
<evidence type="ECO:0000313" key="3">
    <source>
        <dbReference type="Proteomes" id="UP000703674"/>
    </source>
</evidence>